<feature type="compositionally biased region" description="Basic residues" evidence="1">
    <location>
        <begin position="77"/>
        <end position="95"/>
    </location>
</feature>
<dbReference type="Proteomes" id="UP000298138">
    <property type="component" value="Unassembled WGS sequence"/>
</dbReference>
<dbReference type="EMBL" id="ML220156">
    <property type="protein sequence ID" value="TGZ77279.1"/>
    <property type="molecule type" value="Genomic_DNA"/>
</dbReference>
<accession>A0A4S2MPQ3</accession>
<feature type="region of interest" description="Disordered" evidence="1">
    <location>
        <begin position="45"/>
        <end position="155"/>
    </location>
</feature>
<evidence type="ECO:0000313" key="3">
    <source>
        <dbReference type="Proteomes" id="UP000298138"/>
    </source>
</evidence>
<feature type="compositionally biased region" description="Basic and acidic residues" evidence="1">
    <location>
        <begin position="56"/>
        <end position="76"/>
    </location>
</feature>
<gene>
    <name evidence="2" type="ORF">EX30DRAFT_374810</name>
</gene>
<dbReference type="InParanoid" id="A0A4S2MPQ3"/>
<keyword evidence="3" id="KW-1185">Reference proteome</keyword>
<name>A0A4S2MPQ3_9PEZI</name>
<organism evidence="2 3">
    <name type="scientific">Ascodesmis nigricans</name>
    <dbReference type="NCBI Taxonomy" id="341454"/>
    <lineage>
        <taxon>Eukaryota</taxon>
        <taxon>Fungi</taxon>
        <taxon>Dikarya</taxon>
        <taxon>Ascomycota</taxon>
        <taxon>Pezizomycotina</taxon>
        <taxon>Pezizomycetes</taxon>
        <taxon>Pezizales</taxon>
        <taxon>Ascodesmidaceae</taxon>
        <taxon>Ascodesmis</taxon>
    </lineage>
</organism>
<reference evidence="2 3" key="1">
    <citation type="submission" date="2019-04" db="EMBL/GenBank/DDBJ databases">
        <title>Comparative genomics and transcriptomics to analyze fruiting body development in filamentous ascomycetes.</title>
        <authorList>
            <consortium name="DOE Joint Genome Institute"/>
            <person name="Lutkenhaus R."/>
            <person name="Traeger S."/>
            <person name="Breuer J."/>
            <person name="Kuo A."/>
            <person name="Lipzen A."/>
            <person name="Pangilinan J."/>
            <person name="Dilworth D."/>
            <person name="Sandor L."/>
            <person name="Poggeler S."/>
            <person name="Barry K."/>
            <person name="Grigoriev I.V."/>
            <person name="Nowrousian M."/>
        </authorList>
    </citation>
    <scope>NUCLEOTIDE SEQUENCE [LARGE SCALE GENOMIC DNA]</scope>
    <source>
        <strain evidence="2 3">CBS 389.68</strain>
    </source>
</reference>
<sequence length="155" mass="17358">MATVLEELGKASAPKRECKTAAQEREKLAEVEVVEEHPAVVEVVEEQRPAQAGRAVEQRRIANNAKKKEADAAAEKGKKRKGRKRKVKKRKRKKRAFGEAGEVQKKKMSGGPEKGDWKKRLPHNLVPELPEVPLVKGQTRECDHHNQPPAAELVI</sequence>
<evidence type="ECO:0000256" key="1">
    <source>
        <dbReference type="SAM" id="MobiDB-lite"/>
    </source>
</evidence>
<evidence type="ECO:0000313" key="2">
    <source>
        <dbReference type="EMBL" id="TGZ77279.1"/>
    </source>
</evidence>
<proteinExistence type="predicted"/>
<protein>
    <submittedName>
        <fullName evidence="2">Uncharacterized protein</fullName>
    </submittedName>
</protein>
<dbReference type="AlphaFoldDB" id="A0A4S2MPQ3"/>